<feature type="domain" description="Ig-like" evidence="5">
    <location>
        <begin position="12"/>
        <end position="105"/>
    </location>
</feature>
<keyword evidence="2" id="KW-0677">Repeat</keyword>
<dbReference type="CDD" id="cd05722">
    <property type="entry name" value="IgI_1_Neogenin_like"/>
    <property type="match status" value="1"/>
</dbReference>
<comment type="similarity">
    <text evidence="1">Belongs to the immunoglobulin superfamily. DCC family.</text>
</comment>
<evidence type="ECO:0000256" key="2">
    <source>
        <dbReference type="ARBA" id="ARBA00022737"/>
    </source>
</evidence>
<dbReference type="InterPro" id="IPR003598">
    <property type="entry name" value="Ig_sub2"/>
</dbReference>
<evidence type="ECO:0000256" key="1">
    <source>
        <dbReference type="ARBA" id="ARBA00009588"/>
    </source>
</evidence>
<dbReference type="PANTHER" id="PTHR44170:SF14">
    <property type="entry name" value="NEOGENIN"/>
    <property type="match status" value="1"/>
</dbReference>
<dbReference type="SMART" id="SM00408">
    <property type="entry name" value="IGc2"/>
    <property type="match status" value="1"/>
</dbReference>
<evidence type="ECO:0000259" key="5">
    <source>
        <dbReference type="PROSITE" id="PS50835"/>
    </source>
</evidence>
<evidence type="ECO:0000256" key="4">
    <source>
        <dbReference type="ARBA" id="ARBA00023319"/>
    </source>
</evidence>
<evidence type="ECO:0000313" key="7">
    <source>
        <dbReference type="Proteomes" id="UP000276834"/>
    </source>
</evidence>
<evidence type="ECO:0000256" key="3">
    <source>
        <dbReference type="ARBA" id="ARBA00023157"/>
    </source>
</evidence>
<dbReference type="GO" id="GO:0098609">
    <property type="term" value="P:cell-cell adhesion"/>
    <property type="evidence" value="ECO:0007669"/>
    <property type="project" value="TreeGrafter"/>
</dbReference>
<comment type="caution">
    <text evidence="6">The sequence shown here is derived from an EMBL/GenBank/DDBJ whole genome shotgun (WGS) entry which is preliminary data.</text>
</comment>
<dbReference type="InterPro" id="IPR036179">
    <property type="entry name" value="Ig-like_dom_sf"/>
</dbReference>
<dbReference type="OrthoDB" id="114660at2759"/>
<reference evidence="6 7" key="1">
    <citation type="journal article" date="2018" name="Proc. R. Soc. B">
        <title>A non-coding region near Follistatin controls head colour polymorphism in the Gouldian finch.</title>
        <authorList>
            <person name="Toomey M.B."/>
            <person name="Marques C.I."/>
            <person name="Andrade P."/>
            <person name="Araujo P.M."/>
            <person name="Sabatino S."/>
            <person name="Gazda M.A."/>
            <person name="Afonso S."/>
            <person name="Lopes R.J."/>
            <person name="Corbo J.C."/>
            <person name="Carneiro M."/>
        </authorList>
    </citation>
    <scope>NUCLEOTIDE SEQUENCE [LARGE SCALE GENOMIC DNA]</scope>
    <source>
        <strain evidence="6">Red01</strain>
        <tissue evidence="6">Muscle</tissue>
    </source>
</reference>
<dbReference type="InterPro" id="IPR007110">
    <property type="entry name" value="Ig-like_dom"/>
</dbReference>
<dbReference type="Proteomes" id="UP000276834">
    <property type="component" value="Unassembled WGS sequence"/>
</dbReference>
<gene>
    <name evidence="6" type="ORF">DV515_00006208</name>
</gene>
<sequence length="129" mass="14600">MVNESLVRTFTPFYFLVEPLDVLSVRGASVIMNCSAQCETPPRIEWKKDGSFLNLVSDDRRQLLPDGSLLINSVVHSKHNKPDEGYYQCVATVDSLGTIDDRGLTSEPLYEKLNPKYAECLGLECWVWD</sequence>
<dbReference type="PROSITE" id="PS50835">
    <property type="entry name" value="IG_LIKE"/>
    <property type="match status" value="1"/>
</dbReference>
<dbReference type="EMBL" id="QUSF01000015">
    <property type="protein sequence ID" value="RLW03749.1"/>
    <property type="molecule type" value="Genomic_DNA"/>
</dbReference>
<dbReference type="PANTHER" id="PTHR44170">
    <property type="entry name" value="PROTEIN SIDEKICK"/>
    <property type="match status" value="1"/>
</dbReference>
<keyword evidence="3" id="KW-1015">Disulfide bond</keyword>
<organism evidence="6 7">
    <name type="scientific">Chloebia gouldiae</name>
    <name type="common">Gouldian finch</name>
    <name type="synonym">Erythrura gouldiae</name>
    <dbReference type="NCBI Taxonomy" id="44316"/>
    <lineage>
        <taxon>Eukaryota</taxon>
        <taxon>Metazoa</taxon>
        <taxon>Chordata</taxon>
        <taxon>Craniata</taxon>
        <taxon>Vertebrata</taxon>
        <taxon>Euteleostomi</taxon>
        <taxon>Archelosauria</taxon>
        <taxon>Archosauria</taxon>
        <taxon>Dinosauria</taxon>
        <taxon>Saurischia</taxon>
        <taxon>Theropoda</taxon>
        <taxon>Coelurosauria</taxon>
        <taxon>Aves</taxon>
        <taxon>Neognathae</taxon>
        <taxon>Neoaves</taxon>
        <taxon>Telluraves</taxon>
        <taxon>Australaves</taxon>
        <taxon>Passeriformes</taxon>
        <taxon>Passeroidea</taxon>
        <taxon>Passeridae</taxon>
        <taxon>Chloebia</taxon>
    </lineage>
</organism>
<dbReference type="Pfam" id="PF13927">
    <property type="entry name" value="Ig_3"/>
    <property type="match status" value="1"/>
</dbReference>
<evidence type="ECO:0000313" key="6">
    <source>
        <dbReference type="EMBL" id="RLW03749.1"/>
    </source>
</evidence>
<keyword evidence="7" id="KW-1185">Reference proteome</keyword>
<dbReference type="SUPFAM" id="SSF48726">
    <property type="entry name" value="Immunoglobulin"/>
    <property type="match status" value="1"/>
</dbReference>
<protein>
    <recommendedName>
        <fullName evidence="5">Ig-like domain-containing protein</fullName>
    </recommendedName>
</protein>
<name>A0A3L8SLT9_CHLGU</name>
<proteinExistence type="inferred from homology"/>
<keyword evidence="4" id="KW-0393">Immunoglobulin domain</keyword>
<dbReference type="FunFam" id="2.60.40.10:FF:000189">
    <property type="entry name" value="Neogenin isoform 3"/>
    <property type="match status" value="1"/>
</dbReference>
<dbReference type="InterPro" id="IPR013783">
    <property type="entry name" value="Ig-like_fold"/>
</dbReference>
<accession>A0A3L8SLT9</accession>
<dbReference type="Gene3D" id="2.60.40.10">
    <property type="entry name" value="Immunoglobulins"/>
    <property type="match status" value="1"/>
</dbReference>
<dbReference type="AlphaFoldDB" id="A0A3L8SLT9"/>